<reference evidence="1" key="1">
    <citation type="journal article" date="2014" name="Nat. Commun.">
        <title>The tobacco genome sequence and its comparison with those of tomato and potato.</title>
        <authorList>
            <person name="Sierro N."/>
            <person name="Battey J.N."/>
            <person name="Ouadi S."/>
            <person name="Bakaher N."/>
            <person name="Bovet L."/>
            <person name="Willig A."/>
            <person name="Goepfert S."/>
            <person name="Peitsch M.C."/>
            <person name="Ivanov N.V."/>
        </authorList>
    </citation>
    <scope>NUCLEOTIDE SEQUENCE [LARGE SCALE GENOMIC DNA]</scope>
</reference>
<name>A0AC58SU40_TOBAC</name>
<keyword evidence="1" id="KW-1185">Reference proteome</keyword>
<protein>
    <submittedName>
        <fullName evidence="2">Uncharacterized protein LOC142170475</fullName>
    </submittedName>
</protein>
<gene>
    <name evidence="2" type="primary">LOC142170475</name>
</gene>
<sequence length="244" mass="27384">MHPKPPLLAYLRVIGWLCYATVIPKRDKFAERAKATVLMGYSERQKGNGVFKELEFPFAQATTESDSEDHSFLGQPNYDASTSEINHANEEKTQNADAQEIATEEEKLMDSTTDTPAQQTVSRSSAEAEYRSNASDVVEVTWQLGLFKELGAAVKTHVAIMSNNKSAIEPMNFDEAVTDKKWRQAMEEKIKSIEKNNIWELTTLPKGYRAIGVKWIYKPKKNADGDGDDSFAHLFGSTNKLEDP</sequence>
<organism evidence="1 2">
    <name type="scientific">Nicotiana tabacum</name>
    <name type="common">Common tobacco</name>
    <dbReference type="NCBI Taxonomy" id="4097"/>
    <lineage>
        <taxon>Eukaryota</taxon>
        <taxon>Viridiplantae</taxon>
        <taxon>Streptophyta</taxon>
        <taxon>Embryophyta</taxon>
        <taxon>Tracheophyta</taxon>
        <taxon>Spermatophyta</taxon>
        <taxon>Magnoliopsida</taxon>
        <taxon>eudicotyledons</taxon>
        <taxon>Gunneridae</taxon>
        <taxon>Pentapetalae</taxon>
        <taxon>asterids</taxon>
        <taxon>lamiids</taxon>
        <taxon>Solanales</taxon>
        <taxon>Solanaceae</taxon>
        <taxon>Nicotianoideae</taxon>
        <taxon>Nicotianeae</taxon>
        <taxon>Nicotiana</taxon>
    </lineage>
</organism>
<proteinExistence type="predicted"/>
<accession>A0AC58SU40</accession>
<evidence type="ECO:0000313" key="1">
    <source>
        <dbReference type="Proteomes" id="UP000790787"/>
    </source>
</evidence>
<dbReference type="Proteomes" id="UP000790787">
    <property type="component" value="Chromosome 16"/>
</dbReference>
<reference evidence="2" key="2">
    <citation type="submission" date="2025-08" db="UniProtKB">
        <authorList>
            <consortium name="RefSeq"/>
        </authorList>
    </citation>
    <scope>IDENTIFICATION</scope>
    <source>
        <tissue evidence="2">Leaf</tissue>
    </source>
</reference>
<dbReference type="RefSeq" id="XP_075088491.1">
    <property type="nucleotide sequence ID" value="XM_075232390.1"/>
</dbReference>
<evidence type="ECO:0000313" key="2">
    <source>
        <dbReference type="RefSeq" id="XP_075088491.1"/>
    </source>
</evidence>